<evidence type="ECO:0000256" key="1">
    <source>
        <dbReference type="SAM" id="MobiDB-lite"/>
    </source>
</evidence>
<organism evidence="2 3">
    <name type="scientific">Longimycelium tulufanense</name>
    <dbReference type="NCBI Taxonomy" id="907463"/>
    <lineage>
        <taxon>Bacteria</taxon>
        <taxon>Bacillati</taxon>
        <taxon>Actinomycetota</taxon>
        <taxon>Actinomycetes</taxon>
        <taxon>Pseudonocardiales</taxon>
        <taxon>Pseudonocardiaceae</taxon>
        <taxon>Longimycelium</taxon>
    </lineage>
</organism>
<reference evidence="2" key="2">
    <citation type="submission" date="2020-09" db="EMBL/GenBank/DDBJ databases">
        <authorList>
            <person name="Sun Q."/>
            <person name="Zhou Y."/>
        </authorList>
    </citation>
    <scope>NUCLEOTIDE SEQUENCE</scope>
    <source>
        <strain evidence="2">CGMCC 4.5737</strain>
    </source>
</reference>
<comment type="caution">
    <text evidence="2">The sequence shown here is derived from an EMBL/GenBank/DDBJ whole genome shotgun (WGS) entry which is preliminary data.</text>
</comment>
<dbReference type="EMBL" id="BMMK01000056">
    <property type="protein sequence ID" value="GGM82524.1"/>
    <property type="molecule type" value="Genomic_DNA"/>
</dbReference>
<dbReference type="Proteomes" id="UP000637578">
    <property type="component" value="Unassembled WGS sequence"/>
</dbReference>
<evidence type="ECO:0000313" key="2">
    <source>
        <dbReference type="EMBL" id="GGM82524.1"/>
    </source>
</evidence>
<feature type="region of interest" description="Disordered" evidence="1">
    <location>
        <begin position="1"/>
        <end position="31"/>
    </location>
</feature>
<keyword evidence="3" id="KW-1185">Reference proteome</keyword>
<gene>
    <name evidence="2" type="ORF">GCM10012275_61360</name>
</gene>
<feature type="compositionally biased region" description="Polar residues" evidence="1">
    <location>
        <begin position="1"/>
        <end position="12"/>
    </location>
</feature>
<dbReference type="AlphaFoldDB" id="A0A8J3CIS8"/>
<sequence>MPSLTPTNVSDDTANRPAAPERVDPPLAKFSIGSTPRSRELADLVRSFLLDSKPGVNVVETAEDSRSALNGSRVSVVGVLVQDNNGGYGSVSIEVTEPPISSGEPKCQFPRSCREQVMQGGTAVINGVDSAESGVLVEWYRPDREATERVGKPIGTVPVYVRSSAVVIPRTSLFWNGGPRATRPPLTAEEAAVLTEKVNARL</sequence>
<accession>A0A8J3CIS8</accession>
<protein>
    <submittedName>
        <fullName evidence="2">Uncharacterized protein</fullName>
    </submittedName>
</protein>
<proteinExistence type="predicted"/>
<name>A0A8J3CIS8_9PSEU</name>
<reference evidence="2" key="1">
    <citation type="journal article" date="2014" name="Int. J. Syst. Evol. Microbiol.">
        <title>Complete genome sequence of Corynebacterium casei LMG S-19264T (=DSM 44701T), isolated from a smear-ripened cheese.</title>
        <authorList>
            <consortium name="US DOE Joint Genome Institute (JGI-PGF)"/>
            <person name="Walter F."/>
            <person name="Albersmeier A."/>
            <person name="Kalinowski J."/>
            <person name="Ruckert C."/>
        </authorList>
    </citation>
    <scope>NUCLEOTIDE SEQUENCE</scope>
    <source>
        <strain evidence="2">CGMCC 4.5737</strain>
    </source>
</reference>
<evidence type="ECO:0000313" key="3">
    <source>
        <dbReference type="Proteomes" id="UP000637578"/>
    </source>
</evidence>